<gene>
    <name evidence="1" type="ORF">AGRA3207_001154</name>
</gene>
<organism evidence="1 2">
    <name type="scientific">Actinomadura graeca</name>
    <dbReference type="NCBI Taxonomy" id="2750812"/>
    <lineage>
        <taxon>Bacteria</taxon>
        <taxon>Bacillati</taxon>
        <taxon>Actinomycetota</taxon>
        <taxon>Actinomycetes</taxon>
        <taxon>Streptosporangiales</taxon>
        <taxon>Thermomonosporaceae</taxon>
        <taxon>Actinomadura</taxon>
    </lineage>
</organism>
<dbReference type="Gene3D" id="3.40.50.12500">
    <property type="match status" value="1"/>
</dbReference>
<accession>A0ABX8QUH7</accession>
<dbReference type="GO" id="GO:0016853">
    <property type="term" value="F:isomerase activity"/>
    <property type="evidence" value="ECO:0007669"/>
    <property type="project" value="UniProtKB-KW"/>
</dbReference>
<dbReference type="PIRSF" id="PIRSF015736">
    <property type="entry name" value="MI"/>
    <property type="match status" value="1"/>
</dbReference>
<keyword evidence="2" id="KW-1185">Reference proteome</keyword>
<dbReference type="Pfam" id="PF17645">
    <property type="entry name" value="Amdase"/>
    <property type="match status" value="1"/>
</dbReference>
<dbReference type="PANTHER" id="PTHR40267">
    <property type="entry name" value="BLR3294 PROTEIN"/>
    <property type="match status" value="1"/>
</dbReference>
<dbReference type="PANTHER" id="PTHR40267:SF1">
    <property type="entry name" value="BLR3294 PROTEIN"/>
    <property type="match status" value="1"/>
</dbReference>
<protein>
    <submittedName>
        <fullName evidence="1">Maleate cis-trans isomerase</fullName>
    </submittedName>
</protein>
<keyword evidence="1" id="KW-0413">Isomerase</keyword>
<dbReference type="RefSeq" id="WP_231333513.1">
    <property type="nucleotide sequence ID" value="NZ_CP059572.1"/>
</dbReference>
<name>A0ABX8QUH7_9ACTN</name>
<evidence type="ECO:0000313" key="1">
    <source>
        <dbReference type="EMBL" id="QXJ20438.1"/>
    </source>
</evidence>
<evidence type="ECO:0000313" key="2">
    <source>
        <dbReference type="Proteomes" id="UP001049518"/>
    </source>
</evidence>
<dbReference type="EMBL" id="CP059572">
    <property type="protein sequence ID" value="QXJ20438.1"/>
    <property type="molecule type" value="Genomic_DNA"/>
</dbReference>
<sequence length="263" mass="26855">MPHQRPRAGFLYPGHSAEDDYPAMERALGGVRLPVVHTLMREDAHRVDALLDIGGAGVLAEGARALRGLGVQAAVWACTSGSFVFGWDGAAAQVEGVREAAGVPASSTSFAFVNAARHLGVRRVAVAATYPADVAELFGAFLGHAGIEVVALSARGIVTAAEVGTLGRAEVLDFVAANDHPGAEAVLVPDTALHTVSWLGELEARVGKPVLTANQVSVWEGLRLAAGVDAPSPRAGFGRLFATPATPTAAAAAAPGPLPARPT</sequence>
<dbReference type="InterPro" id="IPR026286">
    <property type="entry name" value="MaiA/AMDase"/>
</dbReference>
<proteinExistence type="predicted"/>
<dbReference type="InterPro" id="IPR053714">
    <property type="entry name" value="Iso_Racemase_Enz_sf"/>
</dbReference>
<reference evidence="1" key="1">
    <citation type="submission" date="2020-07" db="EMBL/GenBank/DDBJ databases">
        <authorList>
            <person name="Tarantini F.S."/>
            <person name="Hong K.W."/>
            <person name="Chan K.G."/>
        </authorList>
    </citation>
    <scope>NUCLEOTIDE SEQUENCE</scope>
    <source>
        <strain evidence="1">32-07</strain>
    </source>
</reference>
<dbReference type="Proteomes" id="UP001049518">
    <property type="component" value="Chromosome"/>
</dbReference>